<dbReference type="SUPFAM" id="SSF47413">
    <property type="entry name" value="lambda repressor-like DNA-binding domains"/>
    <property type="match status" value="1"/>
</dbReference>
<sequence length="107" mass="12410">MNNIRSLRKEKHISQTRLSTELEVSQETISAYENGKHYPSAKSLIKLRDLFGVSIDYILGLTDQRYPALQRSDLAEDEQLLLHTYRKMDSPGKQRLRGYLDAIQTSR</sequence>
<comment type="caution">
    <text evidence="3">The sequence shown here is derived from an EMBL/GenBank/DDBJ whole genome shotgun (WGS) entry which is preliminary data.</text>
</comment>
<organism evidence="3 4">
    <name type="scientific">Jingyaoa shaoxingensis</name>
    <dbReference type="NCBI Taxonomy" id="2763671"/>
    <lineage>
        <taxon>Bacteria</taxon>
        <taxon>Bacillati</taxon>
        <taxon>Bacillota</taxon>
        <taxon>Clostridia</taxon>
        <taxon>Lachnospirales</taxon>
        <taxon>Lachnospiraceae</taxon>
        <taxon>Jingyaoa</taxon>
    </lineage>
</organism>
<keyword evidence="1" id="KW-0238">DNA-binding</keyword>
<keyword evidence="4" id="KW-1185">Reference proteome</keyword>
<dbReference type="EMBL" id="JACRSZ010000006">
    <property type="protein sequence ID" value="MBC8572983.1"/>
    <property type="molecule type" value="Genomic_DNA"/>
</dbReference>
<reference evidence="3 4" key="1">
    <citation type="submission" date="2020-08" db="EMBL/GenBank/DDBJ databases">
        <title>Genome public.</title>
        <authorList>
            <person name="Liu C."/>
            <person name="Sun Q."/>
        </authorList>
    </citation>
    <scope>NUCLEOTIDE SEQUENCE [LARGE SCALE GENOMIC DNA]</scope>
    <source>
        <strain evidence="3 4">NSJ-46</strain>
    </source>
</reference>
<dbReference type="PANTHER" id="PTHR46558">
    <property type="entry name" value="TRACRIPTIONAL REGULATORY PROTEIN-RELATED-RELATED"/>
    <property type="match status" value="1"/>
</dbReference>
<name>A0ABR7NB78_9FIRM</name>
<dbReference type="PANTHER" id="PTHR46558:SF11">
    <property type="entry name" value="HTH-TYPE TRANSCRIPTIONAL REGULATOR XRE"/>
    <property type="match status" value="1"/>
</dbReference>
<evidence type="ECO:0000256" key="1">
    <source>
        <dbReference type="ARBA" id="ARBA00023125"/>
    </source>
</evidence>
<evidence type="ECO:0000259" key="2">
    <source>
        <dbReference type="PROSITE" id="PS50943"/>
    </source>
</evidence>
<dbReference type="Proteomes" id="UP000657421">
    <property type="component" value="Unassembled WGS sequence"/>
</dbReference>
<dbReference type="InterPro" id="IPR010982">
    <property type="entry name" value="Lambda_DNA-bd_dom_sf"/>
</dbReference>
<dbReference type="CDD" id="cd00093">
    <property type="entry name" value="HTH_XRE"/>
    <property type="match status" value="1"/>
</dbReference>
<evidence type="ECO:0000313" key="4">
    <source>
        <dbReference type="Proteomes" id="UP000657421"/>
    </source>
</evidence>
<protein>
    <submittedName>
        <fullName evidence="3">Helix-turn-helix transcriptional regulator</fullName>
    </submittedName>
</protein>
<dbReference type="RefSeq" id="WP_249308011.1">
    <property type="nucleotide sequence ID" value="NZ_JACRSZ010000006.1"/>
</dbReference>
<feature type="domain" description="HTH cro/C1-type" evidence="2">
    <location>
        <begin position="4"/>
        <end position="58"/>
    </location>
</feature>
<dbReference type="Pfam" id="PF01381">
    <property type="entry name" value="HTH_3"/>
    <property type="match status" value="1"/>
</dbReference>
<dbReference type="SMART" id="SM00530">
    <property type="entry name" value="HTH_XRE"/>
    <property type="match status" value="1"/>
</dbReference>
<accession>A0ABR7NB78</accession>
<gene>
    <name evidence="3" type="ORF">H8716_07800</name>
</gene>
<evidence type="ECO:0000313" key="3">
    <source>
        <dbReference type="EMBL" id="MBC8572983.1"/>
    </source>
</evidence>
<dbReference type="InterPro" id="IPR001387">
    <property type="entry name" value="Cro/C1-type_HTH"/>
</dbReference>
<proteinExistence type="predicted"/>
<dbReference type="PROSITE" id="PS50943">
    <property type="entry name" value="HTH_CROC1"/>
    <property type="match status" value="1"/>
</dbReference>
<dbReference type="Gene3D" id="1.10.260.40">
    <property type="entry name" value="lambda repressor-like DNA-binding domains"/>
    <property type="match status" value="1"/>
</dbReference>